<feature type="transmembrane region" description="Helical" evidence="5">
    <location>
        <begin position="117"/>
        <end position="137"/>
    </location>
</feature>
<evidence type="ECO:0000256" key="3">
    <source>
        <dbReference type="ARBA" id="ARBA00022989"/>
    </source>
</evidence>
<evidence type="ECO:0000256" key="4">
    <source>
        <dbReference type="ARBA" id="ARBA00023136"/>
    </source>
</evidence>
<reference evidence="6 7" key="1">
    <citation type="journal article" date="2015" name="Nature">
        <title>rRNA introns, odd ribosomes, and small enigmatic genomes across a large radiation of phyla.</title>
        <authorList>
            <person name="Brown C.T."/>
            <person name="Hug L.A."/>
            <person name="Thomas B.C."/>
            <person name="Sharon I."/>
            <person name="Castelle C.J."/>
            <person name="Singh A."/>
            <person name="Wilkins M.J."/>
            <person name="Williams K.H."/>
            <person name="Banfield J.F."/>
        </authorList>
    </citation>
    <scope>NUCLEOTIDE SEQUENCE [LARGE SCALE GENOMIC DNA]</scope>
</reference>
<evidence type="ECO:0000313" key="6">
    <source>
        <dbReference type="EMBL" id="KKU22116.1"/>
    </source>
</evidence>
<dbReference type="Proteomes" id="UP000034107">
    <property type="component" value="Unassembled WGS sequence"/>
</dbReference>
<keyword evidence="4 5" id="KW-0472">Membrane</keyword>
<comment type="caution">
    <text evidence="6">The sequence shown here is derived from an EMBL/GenBank/DDBJ whole genome shotgun (WGS) entry which is preliminary data.</text>
</comment>
<dbReference type="AlphaFoldDB" id="A0A0G1NP01"/>
<dbReference type="GO" id="GO:0016020">
    <property type="term" value="C:membrane"/>
    <property type="evidence" value="ECO:0007669"/>
    <property type="project" value="UniProtKB-SubCell"/>
</dbReference>
<evidence type="ECO:0000313" key="7">
    <source>
        <dbReference type="Proteomes" id="UP000034107"/>
    </source>
</evidence>
<feature type="transmembrane region" description="Helical" evidence="5">
    <location>
        <begin position="71"/>
        <end position="97"/>
    </location>
</feature>
<feature type="transmembrane region" description="Helical" evidence="5">
    <location>
        <begin position="7"/>
        <end position="25"/>
    </location>
</feature>
<organism evidence="6 7">
    <name type="scientific">Candidatus Nomurabacteria bacterium GW2011_GWA1_46_11</name>
    <dbReference type="NCBI Taxonomy" id="1618732"/>
    <lineage>
        <taxon>Bacteria</taxon>
        <taxon>Candidatus Nomuraibacteriota</taxon>
    </lineage>
</organism>
<keyword evidence="2 5" id="KW-0812">Transmembrane</keyword>
<name>A0A0G1NP01_9BACT</name>
<keyword evidence="3 5" id="KW-1133">Transmembrane helix</keyword>
<evidence type="ECO:0008006" key="8">
    <source>
        <dbReference type="Google" id="ProtNLM"/>
    </source>
</evidence>
<evidence type="ECO:0000256" key="5">
    <source>
        <dbReference type="SAM" id="Phobius"/>
    </source>
</evidence>
<accession>A0A0G1NP01</accession>
<dbReference type="InterPro" id="IPR032808">
    <property type="entry name" value="DoxX"/>
</dbReference>
<dbReference type="EMBL" id="LCLS01000006">
    <property type="protein sequence ID" value="KKU22116.1"/>
    <property type="molecule type" value="Genomic_DNA"/>
</dbReference>
<protein>
    <recommendedName>
        <fullName evidence="8">DoxX family protein</fullName>
    </recommendedName>
</protein>
<dbReference type="Pfam" id="PF07681">
    <property type="entry name" value="DoxX"/>
    <property type="match status" value="1"/>
</dbReference>
<gene>
    <name evidence="6" type="ORF">UX31_C0006G0028</name>
</gene>
<evidence type="ECO:0000256" key="2">
    <source>
        <dbReference type="ARBA" id="ARBA00022692"/>
    </source>
</evidence>
<sequence length="157" mass="17904">MSDIEKKWLAFARIAMGWLMFYAGITKIMDPAWSAEGYARSAKTLPGLYTFFASAGQIDWVNFVNKWGVTLIGVSLILGIGVRLSSSLGAVLMVFYYLPVLDFPYAGEHSYIVDEHIIYALVMVYFAIVRAGRFFGLEEWFSQTFLKKLPRLQKYWG</sequence>
<evidence type="ECO:0000256" key="1">
    <source>
        <dbReference type="ARBA" id="ARBA00004141"/>
    </source>
</evidence>
<proteinExistence type="predicted"/>
<comment type="subcellular location">
    <subcellularLocation>
        <location evidence="1">Membrane</location>
        <topology evidence="1">Multi-pass membrane protein</topology>
    </subcellularLocation>
</comment>